<dbReference type="RefSeq" id="WP_070098278.1">
    <property type="nucleotide sequence ID" value="NZ_CYXT01000036.1"/>
</dbReference>
<organism evidence="1 2">
    <name type="scientific">Anaerostipes hadrus</name>
    <dbReference type="NCBI Taxonomy" id="649756"/>
    <lineage>
        <taxon>Bacteria</taxon>
        <taxon>Bacillati</taxon>
        <taxon>Bacillota</taxon>
        <taxon>Clostridia</taxon>
        <taxon>Lachnospirales</taxon>
        <taxon>Lachnospiraceae</taxon>
        <taxon>Anaerostipes</taxon>
    </lineage>
</organism>
<name>A0A173UV65_ANAHA</name>
<dbReference type="Proteomes" id="UP000095598">
    <property type="component" value="Unassembled WGS sequence"/>
</dbReference>
<dbReference type="EMBL" id="CYXT01000036">
    <property type="protein sequence ID" value="CUN18216.1"/>
    <property type="molecule type" value="Genomic_DNA"/>
</dbReference>
<dbReference type="InterPro" id="IPR027839">
    <property type="entry name" value="DUF4432"/>
</dbReference>
<gene>
    <name evidence="1" type="ORF">ERS852425_03160</name>
</gene>
<dbReference type="CDD" id="cd09023">
    <property type="entry name" value="Aldose_epim_Ec_c4013"/>
    <property type="match status" value="1"/>
</dbReference>
<accession>A0A173UV65</accession>
<protein>
    <recommendedName>
        <fullName evidence="3">DUF4432 family protein</fullName>
    </recommendedName>
</protein>
<evidence type="ECO:0008006" key="3">
    <source>
        <dbReference type="Google" id="ProtNLM"/>
    </source>
</evidence>
<evidence type="ECO:0000313" key="1">
    <source>
        <dbReference type="EMBL" id="CUN18216.1"/>
    </source>
</evidence>
<reference evidence="1 2" key="1">
    <citation type="submission" date="2015-09" db="EMBL/GenBank/DDBJ databases">
        <authorList>
            <consortium name="Pathogen Informatics"/>
        </authorList>
    </citation>
    <scope>NUCLEOTIDE SEQUENCE [LARGE SCALE GENOMIC DNA]</scope>
    <source>
        <strain evidence="1 2">2789STDY5608868</strain>
    </source>
</reference>
<dbReference type="AlphaFoldDB" id="A0A173UV65"/>
<dbReference type="GO" id="GO:0030246">
    <property type="term" value="F:carbohydrate binding"/>
    <property type="evidence" value="ECO:0007669"/>
    <property type="project" value="InterPro"/>
</dbReference>
<proteinExistence type="predicted"/>
<dbReference type="Gene3D" id="2.70.98.10">
    <property type="match status" value="1"/>
</dbReference>
<dbReference type="InterPro" id="IPR014718">
    <property type="entry name" value="GH-type_carb-bd"/>
</dbReference>
<evidence type="ECO:0000313" key="2">
    <source>
        <dbReference type="Proteomes" id="UP000095598"/>
    </source>
</evidence>
<dbReference type="Pfam" id="PF14486">
    <property type="entry name" value="DUF4432"/>
    <property type="match status" value="1"/>
</dbReference>
<sequence length="334" mass="37960">MKQEKYIGHSSQISGVEEYRCLNGKSDGMHVLHIRNGLGMELMINADRCADISRLSLDGKNLSYTSVVGNVAPDYFSIDSDGFGFLKSFNCSFITTCGFDNIGNPNEDEGTLYGLHGNVGNIPAEYIYHTEDATSIEVHAIIKDHAIFGKKFTLHRTYVISKTENTFALHDKIVNEGSAPSPLMYMYHMNIGYPLLTENSEFYINSYEVVPRDEEAKKGLAQWNQMIPPTPNFAEQCFYHHYHTDLAKMMVYNKDIEKGIQICFDTKEFPQNLQWKMMGERDYVLGLEPCTADLDGRHTIKKNSEILTLEPAESKDFSVNVHLFNDKSQWESAK</sequence>